<dbReference type="Proteomes" id="UP000886885">
    <property type="component" value="Chromosome 14A"/>
</dbReference>
<dbReference type="InterPro" id="IPR013708">
    <property type="entry name" value="Shikimate_DH-bd_N"/>
</dbReference>
<dbReference type="Pfam" id="PF01487">
    <property type="entry name" value="DHquinase_I"/>
    <property type="match status" value="2"/>
</dbReference>
<evidence type="ECO:0000259" key="2">
    <source>
        <dbReference type="Pfam" id="PF08501"/>
    </source>
</evidence>
<evidence type="ECO:0000313" key="4">
    <source>
        <dbReference type="EMBL" id="KAG6749918.1"/>
    </source>
</evidence>
<dbReference type="GO" id="GO:0004764">
    <property type="term" value="F:shikimate 3-dehydrogenase (NADP+) activity"/>
    <property type="evidence" value="ECO:0007669"/>
    <property type="project" value="InterPro"/>
</dbReference>
<dbReference type="Pfam" id="PF08501">
    <property type="entry name" value="Shikimate_dh_N"/>
    <property type="match status" value="1"/>
</dbReference>
<dbReference type="PANTHER" id="PTHR21089">
    <property type="entry name" value="SHIKIMATE DEHYDROGENASE"/>
    <property type="match status" value="1"/>
</dbReference>
<dbReference type="AlphaFoldDB" id="A0A8X7YBC6"/>
<organism evidence="4 5">
    <name type="scientific">Populus tomentosa</name>
    <name type="common">Chinese white poplar</name>
    <dbReference type="NCBI Taxonomy" id="118781"/>
    <lineage>
        <taxon>Eukaryota</taxon>
        <taxon>Viridiplantae</taxon>
        <taxon>Streptophyta</taxon>
        <taxon>Embryophyta</taxon>
        <taxon>Tracheophyta</taxon>
        <taxon>Spermatophyta</taxon>
        <taxon>Magnoliopsida</taxon>
        <taxon>eudicotyledons</taxon>
        <taxon>Gunneridae</taxon>
        <taxon>Pentapetalae</taxon>
        <taxon>rosids</taxon>
        <taxon>fabids</taxon>
        <taxon>Malpighiales</taxon>
        <taxon>Salicaceae</taxon>
        <taxon>Saliceae</taxon>
        <taxon>Populus</taxon>
    </lineage>
</organism>
<feature type="transmembrane region" description="Helical" evidence="1">
    <location>
        <begin position="184"/>
        <end position="202"/>
    </location>
</feature>
<evidence type="ECO:0000256" key="1">
    <source>
        <dbReference type="SAM" id="Phobius"/>
    </source>
</evidence>
<proteinExistence type="inferred from homology"/>
<protein>
    <recommendedName>
        <fullName evidence="6">Shikimate dehydrogenase</fullName>
    </recommendedName>
</protein>
<keyword evidence="5" id="KW-1185">Reference proteome</keyword>
<dbReference type="InterPro" id="IPR041121">
    <property type="entry name" value="SDH_C"/>
</dbReference>
<dbReference type="EMBL" id="JAAWWB010000027">
    <property type="protein sequence ID" value="KAG6749918.1"/>
    <property type="molecule type" value="Genomic_DNA"/>
</dbReference>
<dbReference type="CDD" id="cd00502">
    <property type="entry name" value="DHQase_I"/>
    <property type="match status" value="1"/>
</dbReference>
<sequence length="574" mass="62847">MAFKNNLLVCTPLECGTAGEMLSSMKRAETEGADLTELRLDSLSFSHSSEVEKLIKQRTLPSIVSFRLEPSRISSNKDRKNTCLQVLRLAFDLNVEFVEMDYEVASEDAMAEYVYNRSNTKLIVSSYVNGRKPSAEELGYLIACMQSTGADVLKLVLDVEKITDLAPVFTMLTHCQVPPFQTKFKNIVIVAVYCILVGLLALNENYVVAYIFWGMFCLCLQMPLIALAVGSRGLISQLLGPKFGGFLVYGSLSDKAVPGMPTLLSLRQIYKLEYINADTKVFGLISNPVGHSKGPVLHNPAFRHTGYNGIYVPMQVDDVKEFFRTYTSSDFAGFSVGIPHKEAAVGCCDEVHPLAKSNCFLTEEVFVAQSIGAVNTIVRRPTDGKLVGYNTDCDASISAIEDALTERRITHKGVLQASPLSGKTFVLIGAGGAGRALAFGAKSRGARVIIFNRNYEERARALAKAVSGEALPYESLDRFRPVNGMILANASAIGMEPNPDQSPVSKEILKACELVFDAVYTPRNTRLLQEAKEAGAVVVSGVEMFIRQALGQFRLFTGGLAPEAFMRKLVLEQF</sequence>
<accession>A0A8X7YBC6</accession>
<reference evidence="4" key="1">
    <citation type="journal article" date="2020" name="bioRxiv">
        <title>Hybrid origin of Populus tomentosa Carr. identified through genome sequencing and phylogenomic analysis.</title>
        <authorList>
            <person name="An X."/>
            <person name="Gao K."/>
            <person name="Chen Z."/>
            <person name="Li J."/>
            <person name="Yang X."/>
            <person name="Yang X."/>
            <person name="Zhou J."/>
            <person name="Guo T."/>
            <person name="Zhao T."/>
            <person name="Huang S."/>
            <person name="Miao D."/>
            <person name="Khan W.U."/>
            <person name="Rao P."/>
            <person name="Ye M."/>
            <person name="Lei B."/>
            <person name="Liao W."/>
            <person name="Wang J."/>
            <person name="Ji L."/>
            <person name="Li Y."/>
            <person name="Guo B."/>
            <person name="Mustafa N.S."/>
            <person name="Li S."/>
            <person name="Yun Q."/>
            <person name="Keller S.R."/>
            <person name="Mao J."/>
            <person name="Zhang R."/>
            <person name="Strauss S.H."/>
        </authorList>
    </citation>
    <scope>NUCLEOTIDE SEQUENCE</scope>
    <source>
        <strain evidence="4">GM15</strain>
        <tissue evidence="4">Leaf</tissue>
    </source>
</reference>
<feature type="domain" description="SDH C-terminal" evidence="3">
    <location>
        <begin position="541"/>
        <end position="571"/>
    </location>
</feature>
<dbReference type="FunFam" id="3.40.50.720:FF:000172">
    <property type="entry name" value="Bifunctional 3-dehydroquinate dehydratase/shikimate dehydrogenase, chloroplastic"/>
    <property type="match status" value="1"/>
</dbReference>
<dbReference type="InterPro" id="IPR001381">
    <property type="entry name" value="DHquinase_I"/>
</dbReference>
<dbReference type="OrthoDB" id="204377at2759"/>
<dbReference type="GO" id="GO:0019632">
    <property type="term" value="P:shikimate metabolic process"/>
    <property type="evidence" value="ECO:0007669"/>
    <property type="project" value="TreeGrafter"/>
</dbReference>
<evidence type="ECO:0000259" key="3">
    <source>
        <dbReference type="Pfam" id="PF18317"/>
    </source>
</evidence>
<dbReference type="PANTHER" id="PTHR21089:SF7">
    <property type="entry name" value="BIFUNCTIONAL 3-DEHYDROQUINATE DEHYDRATASE_SHIKIMATE DEHYDROGENASE, CHLOROPLASTIC-LIKE ISOFORM X1"/>
    <property type="match status" value="1"/>
</dbReference>
<dbReference type="Pfam" id="PF18317">
    <property type="entry name" value="SDH_C"/>
    <property type="match status" value="1"/>
</dbReference>
<comment type="caution">
    <text evidence="4">The sequence shown here is derived from an EMBL/GenBank/DDBJ whole genome shotgun (WGS) entry which is preliminary data.</text>
</comment>
<feature type="domain" description="Shikimate dehydrogenase substrate binding N-terminal" evidence="2">
    <location>
        <begin position="284"/>
        <end position="356"/>
    </location>
</feature>
<gene>
    <name evidence="4" type="ORF">POTOM_046993</name>
</gene>
<keyword evidence="1" id="KW-0472">Membrane</keyword>
<dbReference type="CDD" id="cd01065">
    <property type="entry name" value="NAD_bind_Shikimate_DH"/>
    <property type="match status" value="1"/>
</dbReference>
<evidence type="ECO:0000313" key="5">
    <source>
        <dbReference type="Proteomes" id="UP000886885"/>
    </source>
</evidence>
<dbReference type="GO" id="GO:0009423">
    <property type="term" value="P:chorismate biosynthetic process"/>
    <property type="evidence" value="ECO:0007669"/>
    <property type="project" value="TreeGrafter"/>
</dbReference>
<dbReference type="HAMAP" id="MF_00222">
    <property type="entry name" value="Shikimate_DH_AroE"/>
    <property type="match status" value="1"/>
</dbReference>
<feature type="transmembrane region" description="Helical" evidence="1">
    <location>
        <begin position="208"/>
        <end position="229"/>
    </location>
</feature>
<evidence type="ECO:0008006" key="6">
    <source>
        <dbReference type="Google" id="ProtNLM"/>
    </source>
</evidence>
<keyword evidence="1" id="KW-1133">Transmembrane helix</keyword>
<dbReference type="InterPro" id="IPR022893">
    <property type="entry name" value="Shikimate_DH_fam"/>
</dbReference>
<keyword evidence="1" id="KW-0812">Transmembrane</keyword>
<name>A0A8X7YBC6_POPTO</name>
<dbReference type="GO" id="GO:0003855">
    <property type="term" value="F:3-dehydroquinate dehydratase activity"/>
    <property type="evidence" value="ECO:0007669"/>
    <property type="project" value="InterPro"/>
</dbReference>